<evidence type="ECO:0008006" key="3">
    <source>
        <dbReference type="Google" id="ProtNLM"/>
    </source>
</evidence>
<comment type="caution">
    <text evidence="1">The sequence shown here is derived from an EMBL/GenBank/DDBJ whole genome shotgun (WGS) entry which is preliminary data.</text>
</comment>
<keyword evidence="2" id="KW-1185">Reference proteome</keyword>
<accession>A0ABV4VMS8</accession>
<organism evidence="1 2">
    <name type="scientific">Shewanella mangrovisoli</name>
    <dbReference type="NCBI Taxonomy" id="2864211"/>
    <lineage>
        <taxon>Bacteria</taxon>
        <taxon>Pseudomonadati</taxon>
        <taxon>Pseudomonadota</taxon>
        <taxon>Gammaproteobacteria</taxon>
        <taxon>Alteromonadales</taxon>
        <taxon>Shewanellaceae</taxon>
        <taxon>Shewanella</taxon>
    </lineage>
</organism>
<evidence type="ECO:0000313" key="1">
    <source>
        <dbReference type="EMBL" id="MFB2621604.1"/>
    </source>
</evidence>
<proteinExistence type="predicted"/>
<dbReference type="EMBL" id="JBHFGU010000007">
    <property type="protein sequence ID" value="MFB2621604.1"/>
    <property type="molecule type" value="Genomic_DNA"/>
</dbReference>
<evidence type="ECO:0000313" key="2">
    <source>
        <dbReference type="Proteomes" id="UP001576708"/>
    </source>
</evidence>
<sequence>MLNKAINHRHYVAGQPKARFAYGCRLWALYTQGVQALFNKLIPVSLIVLLSACGATQPPPYQKDRNPEDRDQYNGVEGMAQFQKDQSYLASKELSDKCKKAKIDLAIAETEKMLVKLKSKMH</sequence>
<protein>
    <recommendedName>
        <fullName evidence="3">Lipoprotein</fullName>
    </recommendedName>
</protein>
<name>A0ABV4VMS8_9GAMM</name>
<gene>
    <name evidence="1" type="ORF">ACE02W_17455</name>
</gene>
<dbReference type="Proteomes" id="UP001576708">
    <property type="component" value="Unassembled WGS sequence"/>
</dbReference>
<reference evidence="1 2" key="1">
    <citation type="submission" date="2024-09" db="EMBL/GenBank/DDBJ databases">
        <authorList>
            <person name="Zhang Y."/>
        </authorList>
    </citation>
    <scope>NUCLEOTIDE SEQUENCE [LARGE SCALE GENOMIC DNA]</scope>
    <source>
        <strain evidence="1 2">ZJ318</strain>
    </source>
</reference>
<dbReference type="RefSeq" id="WP_342202487.1">
    <property type="nucleotide sequence ID" value="NZ_JBCATE010000007.1"/>
</dbReference>